<comment type="caution">
    <text evidence="2">The sequence shown here is derived from an EMBL/GenBank/DDBJ whole genome shotgun (WGS) entry which is preliminary data.</text>
</comment>
<feature type="transmembrane region" description="Helical" evidence="1">
    <location>
        <begin position="169"/>
        <end position="190"/>
    </location>
</feature>
<gene>
    <name evidence="2" type="ORF">CTEN210_11736</name>
</gene>
<dbReference type="EMBL" id="BLLK01000047">
    <property type="protein sequence ID" value="GFH55260.1"/>
    <property type="molecule type" value="Genomic_DNA"/>
</dbReference>
<feature type="transmembrane region" description="Helical" evidence="1">
    <location>
        <begin position="16"/>
        <end position="36"/>
    </location>
</feature>
<feature type="transmembrane region" description="Helical" evidence="1">
    <location>
        <begin position="226"/>
        <end position="243"/>
    </location>
</feature>
<evidence type="ECO:0000313" key="2">
    <source>
        <dbReference type="EMBL" id="GFH55260.1"/>
    </source>
</evidence>
<sequence>MMSLSLEINPECIATLLAYAMIIQGTITSLAPTLATRHYGGIEIEKDSSNEMILRRSGYKGLNIGIYIFCLISKGYDMKIPVLFNHLIWVAESLHGLLNQKFKKIGPELIILCIVAWPVVAVLTEADFYLAWRVQVIISSLILIMAAVNPKSTLEHWAIEDIDNATYAIVAMDVFIYFKLIILSALLAWNQDPLTSVGYTCLVSVFSSTIIFFFNKDVAKLKLHKGMLSLWPIMMATVAYSILMN</sequence>
<accession>A0AAD3D213</accession>
<evidence type="ECO:0000313" key="3">
    <source>
        <dbReference type="Proteomes" id="UP001054902"/>
    </source>
</evidence>
<name>A0AAD3D213_9STRA</name>
<feature type="transmembrane region" description="Helical" evidence="1">
    <location>
        <begin position="105"/>
        <end position="124"/>
    </location>
</feature>
<reference evidence="2 3" key="1">
    <citation type="journal article" date="2021" name="Sci. Rep.">
        <title>The genome of the diatom Chaetoceros tenuissimus carries an ancient integrated fragment of an extant virus.</title>
        <authorList>
            <person name="Hongo Y."/>
            <person name="Kimura K."/>
            <person name="Takaki Y."/>
            <person name="Yoshida Y."/>
            <person name="Baba S."/>
            <person name="Kobayashi G."/>
            <person name="Nagasaki K."/>
            <person name="Hano T."/>
            <person name="Tomaru Y."/>
        </authorList>
    </citation>
    <scope>NUCLEOTIDE SEQUENCE [LARGE SCALE GENOMIC DNA]</scope>
    <source>
        <strain evidence="2 3">NIES-3715</strain>
    </source>
</reference>
<dbReference type="Proteomes" id="UP001054902">
    <property type="component" value="Unassembled WGS sequence"/>
</dbReference>
<feature type="transmembrane region" description="Helical" evidence="1">
    <location>
        <begin position="130"/>
        <end position="148"/>
    </location>
</feature>
<organism evidence="2 3">
    <name type="scientific">Chaetoceros tenuissimus</name>
    <dbReference type="NCBI Taxonomy" id="426638"/>
    <lineage>
        <taxon>Eukaryota</taxon>
        <taxon>Sar</taxon>
        <taxon>Stramenopiles</taxon>
        <taxon>Ochrophyta</taxon>
        <taxon>Bacillariophyta</taxon>
        <taxon>Coscinodiscophyceae</taxon>
        <taxon>Chaetocerotophycidae</taxon>
        <taxon>Chaetocerotales</taxon>
        <taxon>Chaetocerotaceae</taxon>
        <taxon>Chaetoceros</taxon>
    </lineage>
</organism>
<evidence type="ECO:0000256" key="1">
    <source>
        <dbReference type="SAM" id="Phobius"/>
    </source>
</evidence>
<feature type="transmembrane region" description="Helical" evidence="1">
    <location>
        <begin position="196"/>
        <end position="214"/>
    </location>
</feature>
<keyword evidence="1" id="KW-0472">Membrane</keyword>
<dbReference type="AlphaFoldDB" id="A0AAD3D213"/>
<keyword evidence="1" id="KW-1133">Transmembrane helix</keyword>
<proteinExistence type="predicted"/>
<keyword evidence="3" id="KW-1185">Reference proteome</keyword>
<protein>
    <submittedName>
        <fullName evidence="2">Uncharacterized protein</fullName>
    </submittedName>
</protein>
<keyword evidence="1" id="KW-0812">Transmembrane</keyword>